<dbReference type="Proteomes" id="UP000652761">
    <property type="component" value="Unassembled WGS sequence"/>
</dbReference>
<accession>A0A843X2U5</accession>
<name>A0A843X2U5_COLES</name>
<protein>
    <submittedName>
        <fullName evidence="1">Uncharacterized protein</fullName>
    </submittedName>
</protein>
<sequence length="173" mass="19591">MYNNFCYINNIPEVQLGQFRQAIRALSSGDAHTTSIRVDFATLEIPNVVFLPPLHSLIMDSLVGTLIFERAARVMARISVLKGRSLSFHRFVFKQYHQGYIKADILAPILSECERLSPSDWEKLYPLSAQQLRDLNASQAKSNQLLLSIVSITICSHNDLISEYNDFNLTTIS</sequence>
<keyword evidence="2" id="KW-1185">Reference proteome</keyword>
<reference evidence="1" key="1">
    <citation type="submission" date="2017-07" db="EMBL/GenBank/DDBJ databases">
        <title>Taro Niue Genome Assembly and Annotation.</title>
        <authorList>
            <person name="Atibalentja N."/>
            <person name="Keating K."/>
            <person name="Fields C.J."/>
        </authorList>
    </citation>
    <scope>NUCLEOTIDE SEQUENCE</scope>
    <source>
        <strain evidence="1">Niue_2</strain>
        <tissue evidence="1">Leaf</tissue>
    </source>
</reference>
<dbReference type="AlphaFoldDB" id="A0A843X2U5"/>
<comment type="caution">
    <text evidence="1">The sequence shown here is derived from an EMBL/GenBank/DDBJ whole genome shotgun (WGS) entry which is preliminary data.</text>
</comment>
<proteinExistence type="predicted"/>
<dbReference type="EMBL" id="NMUH01005832">
    <property type="protein sequence ID" value="MQM13798.1"/>
    <property type="molecule type" value="Genomic_DNA"/>
</dbReference>
<gene>
    <name evidence="1" type="ORF">Taro_046727</name>
</gene>
<evidence type="ECO:0000313" key="1">
    <source>
        <dbReference type="EMBL" id="MQM13798.1"/>
    </source>
</evidence>
<evidence type="ECO:0000313" key="2">
    <source>
        <dbReference type="Proteomes" id="UP000652761"/>
    </source>
</evidence>
<organism evidence="1 2">
    <name type="scientific">Colocasia esculenta</name>
    <name type="common">Wild taro</name>
    <name type="synonym">Arum esculentum</name>
    <dbReference type="NCBI Taxonomy" id="4460"/>
    <lineage>
        <taxon>Eukaryota</taxon>
        <taxon>Viridiplantae</taxon>
        <taxon>Streptophyta</taxon>
        <taxon>Embryophyta</taxon>
        <taxon>Tracheophyta</taxon>
        <taxon>Spermatophyta</taxon>
        <taxon>Magnoliopsida</taxon>
        <taxon>Liliopsida</taxon>
        <taxon>Araceae</taxon>
        <taxon>Aroideae</taxon>
        <taxon>Colocasieae</taxon>
        <taxon>Colocasia</taxon>
    </lineage>
</organism>